<dbReference type="Pfam" id="PF00271">
    <property type="entry name" value="Helicase_C"/>
    <property type="match status" value="1"/>
</dbReference>
<dbReference type="PANTHER" id="PTHR47957">
    <property type="entry name" value="ATP-DEPENDENT HELICASE HRQ1"/>
    <property type="match status" value="1"/>
</dbReference>
<dbReference type="InterPro" id="IPR055227">
    <property type="entry name" value="HRQ1_WHD"/>
</dbReference>
<evidence type="ECO:0000313" key="7">
    <source>
        <dbReference type="Proteomes" id="UP001498771"/>
    </source>
</evidence>
<evidence type="ECO:0000256" key="1">
    <source>
        <dbReference type="ARBA" id="ARBA00022741"/>
    </source>
</evidence>
<dbReference type="GO" id="GO:0004386">
    <property type="term" value="F:helicase activity"/>
    <property type="evidence" value="ECO:0007669"/>
    <property type="project" value="UniProtKB-KW"/>
</dbReference>
<dbReference type="Gene3D" id="3.40.50.300">
    <property type="entry name" value="P-loop containing nucleotide triphosphate hydrolases"/>
    <property type="match status" value="2"/>
</dbReference>
<dbReference type="SMART" id="SM00487">
    <property type="entry name" value="DEXDc"/>
    <property type="match status" value="1"/>
</dbReference>
<dbReference type="SMART" id="SM00490">
    <property type="entry name" value="HELICc"/>
    <property type="match status" value="1"/>
</dbReference>
<keyword evidence="6" id="KW-0378">Hydrolase</keyword>
<dbReference type="Pfam" id="PF22982">
    <property type="entry name" value="WHD_HRQ1"/>
    <property type="match status" value="1"/>
</dbReference>
<name>A0ABR1FFL9_9ASCO</name>
<dbReference type="PROSITE" id="PS51194">
    <property type="entry name" value="HELICASE_CTER"/>
    <property type="match status" value="1"/>
</dbReference>
<comment type="caution">
    <text evidence="6">The sequence shown here is derived from an EMBL/GenBank/DDBJ whole genome shotgun (WGS) entry which is preliminary data.</text>
</comment>
<feature type="compositionally biased region" description="Low complexity" evidence="3">
    <location>
        <begin position="1"/>
        <end position="20"/>
    </location>
</feature>
<dbReference type="InterPro" id="IPR018973">
    <property type="entry name" value="MZB"/>
</dbReference>
<gene>
    <name evidence="6" type="ORF">BZA70DRAFT_274229</name>
</gene>
<feature type="domain" description="Helicase C-terminal" evidence="5">
    <location>
        <begin position="545"/>
        <end position="698"/>
    </location>
</feature>
<protein>
    <submittedName>
        <fullName evidence="6">DEAD/DEAH box helicase</fullName>
    </submittedName>
</protein>
<dbReference type="InterPro" id="IPR014001">
    <property type="entry name" value="Helicase_ATP-bd"/>
</dbReference>
<dbReference type="CDD" id="cd18797">
    <property type="entry name" value="SF2_C_Hrq"/>
    <property type="match status" value="1"/>
</dbReference>
<dbReference type="PROSITE" id="PS51192">
    <property type="entry name" value="HELICASE_ATP_BIND_1"/>
    <property type="match status" value="1"/>
</dbReference>
<evidence type="ECO:0000256" key="3">
    <source>
        <dbReference type="SAM" id="MobiDB-lite"/>
    </source>
</evidence>
<evidence type="ECO:0000313" key="6">
    <source>
        <dbReference type="EMBL" id="KAK7208621.1"/>
    </source>
</evidence>
<keyword evidence="1" id="KW-0547">Nucleotide-binding</keyword>
<proteinExistence type="predicted"/>
<dbReference type="InterPro" id="IPR011545">
    <property type="entry name" value="DEAD/DEAH_box_helicase_dom"/>
</dbReference>
<keyword evidence="2" id="KW-0067">ATP-binding</keyword>
<keyword evidence="6" id="KW-0347">Helicase</keyword>
<dbReference type="Pfam" id="PF09369">
    <property type="entry name" value="MZB"/>
    <property type="match status" value="1"/>
</dbReference>
<dbReference type="CDD" id="cd17923">
    <property type="entry name" value="DEXHc_Hrq1-like"/>
    <property type="match status" value="1"/>
</dbReference>
<evidence type="ECO:0000259" key="5">
    <source>
        <dbReference type="PROSITE" id="PS51194"/>
    </source>
</evidence>
<accession>A0ABR1FFL9</accession>
<evidence type="ECO:0000259" key="4">
    <source>
        <dbReference type="PROSITE" id="PS51192"/>
    </source>
</evidence>
<dbReference type="InterPro" id="IPR027417">
    <property type="entry name" value="P-loop_NTPase"/>
</dbReference>
<dbReference type="InterPro" id="IPR001650">
    <property type="entry name" value="Helicase_C-like"/>
</dbReference>
<reference evidence="6 7" key="1">
    <citation type="submission" date="2024-03" db="EMBL/GenBank/DDBJ databases">
        <title>Genome-scale model development and genomic sequencing of the oleaginous clade Lipomyces.</title>
        <authorList>
            <consortium name="Lawrence Berkeley National Laboratory"/>
            <person name="Czajka J.J."/>
            <person name="Han Y."/>
            <person name="Kim J."/>
            <person name="Mondo S.J."/>
            <person name="Hofstad B.A."/>
            <person name="Robles A."/>
            <person name="Haridas S."/>
            <person name="Riley R."/>
            <person name="LaButti K."/>
            <person name="Pangilinan J."/>
            <person name="Andreopoulos W."/>
            <person name="Lipzen A."/>
            <person name="Yan J."/>
            <person name="Wang M."/>
            <person name="Ng V."/>
            <person name="Grigoriev I.V."/>
            <person name="Spatafora J.W."/>
            <person name="Magnuson J.K."/>
            <person name="Baker S.E."/>
            <person name="Pomraning K.R."/>
        </authorList>
    </citation>
    <scope>NUCLEOTIDE SEQUENCE [LARGE SCALE GENOMIC DNA]</scope>
    <source>
        <strain evidence="6 7">Phaff 52-87</strain>
    </source>
</reference>
<evidence type="ECO:0000256" key="2">
    <source>
        <dbReference type="ARBA" id="ARBA00022840"/>
    </source>
</evidence>
<feature type="region of interest" description="Disordered" evidence="3">
    <location>
        <begin position="1"/>
        <end position="41"/>
    </location>
</feature>
<sequence>MQRSRSNSASSTSSSSSSASKRARHSDANQQQPDPSTFPPYFRRLDQLHRSLNTLYTFLSSRKNVPPLLSTFQASIKDLRIEDAAAMKCLVSDTIRFEYVDELELSLYADQVVKERLGRDTGNDIFNITENDGDADGGRKKYALIFEFVETMKKSTADGGVKSRELKGPDAIRMPTFSTATMTKLITKRNNRFTTVLAKYLNSCVEKAVDPELEFKDRLKRYIPVEPAPERQDHERRLQTSIPEYVPSKRDPIPTIVSQLTADEGYCGQLVDEGCRVLPAQKAEFGTLNFSISQQLADALYTSSRITSFFTHQADALNALHDHKNVIVATATSSGKSLIYQVPVLTALESDHRATAIYIFPTKALAQDQKRALQSILSLIPNLSDVVAETFDGDTPKEERVRIRESASVLFTNPDMLHVTILPSAVNSPSWREFFRALRFVVVDELHVYDGVFGSNVAFVMRRLRRICAFLGNESVQFISCSATIGNPANHMAKVFGISQDSVTVISNDGSPAGEKHFLSWNTPFKVPEDKSSGRRSEINEAARLFVQLVLRGVRTIAFCKVRTQCEMMMKAVRQVLESLSRSEMCDRVASYRGGYTAAERRRIEKDMFESRLLGIIATNALELGVDIGSLDAVIILGFPFSIANLRQQSGRAGRRNQDSLTLLVGGSSPVDQHYMIHPSELFDKPNAEVVLDIDNQLLLESHLQCAAFEIPISISEDEQYFGPRIAELASTRLKKREKLKESDPELYDCHPRFLPWPAKDVAIRDIEDEVYAVVDITNGRNVVVEEIEASRITFTIYEGAIYIHQGKPYIVRDFNADERIAKIERTFVDWTTSQRDYTDVDAIETHAIKPISSTATTTTTQIFDPTPATTITHSQQVNYAFYGNVKVTSIVFGYFKVDSHNRIIDAVDVSTTPPVEKYTKGFWIDVPRRAQEIIHAKQLHLAGAIHAAEHIIIGMSSASVVVMATQNDLHAECKAPEKEFSTRDTQRKRPARLTFYDAHSAVKSWRANQHSTLSGSEINGTGLSRKVFEFIEDVIAMAIERMESCGCDFGCPECIVTTNCAESNAVLSKVGAIVILKEMLRPGSVDPATVPEGPEGNLPPGSNRIETIAPVTETVALAKDLEILGAREISRDPADLFTVKVEEEEPRKIESGSHDQPFVIT</sequence>
<dbReference type="GeneID" id="90037463"/>
<dbReference type="Proteomes" id="UP001498771">
    <property type="component" value="Unassembled WGS sequence"/>
</dbReference>
<feature type="domain" description="Helicase ATP-binding" evidence="4">
    <location>
        <begin position="317"/>
        <end position="503"/>
    </location>
</feature>
<organism evidence="6 7">
    <name type="scientific">Myxozyma melibiosi</name>
    <dbReference type="NCBI Taxonomy" id="54550"/>
    <lineage>
        <taxon>Eukaryota</taxon>
        <taxon>Fungi</taxon>
        <taxon>Dikarya</taxon>
        <taxon>Ascomycota</taxon>
        <taxon>Saccharomycotina</taxon>
        <taxon>Lipomycetes</taxon>
        <taxon>Lipomycetales</taxon>
        <taxon>Lipomycetaceae</taxon>
        <taxon>Myxozyma</taxon>
    </lineage>
</organism>
<dbReference type="RefSeq" id="XP_064771654.1">
    <property type="nucleotide sequence ID" value="XM_064911951.1"/>
</dbReference>
<keyword evidence="7" id="KW-1185">Reference proteome</keyword>
<dbReference type="EMBL" id="JBBJBU010000001">
    <property type="protein sequence ID" value="KAK7208621.1"/>
    <property type="molecule type" value="Genomic_DNA"/>
</dbReference>
<dbReference type="PANTHER" id="PTHR47957:SF3">
    <property type="entry name" value="ATP-DEPENDENT HELICASE HRQ1"/>
    <property type="match status" value="1"/>
</dbReference>
<dbReference type="SUPFAM" id="SSF52540">
    <property type="entry name" value="P-loop containing nucleoside triphosphate hydrolases"/>
    <property type="match status" value="1"/>
</dbReference>
<dbReference type="Pfam" id="PF00270">
    <property type="entry name" value="DEAD"/>
    <property type="match status" value="1"/>
</dbReference>